<evidence type="ECO:0000256" key="1">
    <source>
        <dbReference type="SAM" id="MobiDB-lite"/>
    </source>
</evidence>
<reference evidence="2" key="1">
    <citation type="journal article" date="2018" name="J Appl Environ Microbiol">
        <title>The gut symbionts Lactobacillus reuteri R2lc and 2010 encode a polyketide synthase cluster that activates the mammalian aryl-hydrocarbon receptor.</title>
        <authorList>
            <person name="Ozcam M."/>
            <person name="Roos S."/>
            <person name="Van Pijkeren J.P."/>
        </authorList>
    </citation>
    <scope>NUCLEOTIDE SEQUENCE [LARGE SCALE GENOMIC DNA]</scope>
    <source>
        <strain evidence="2">R2lc</strain>
        <plasmid evidence="2">pVP-R2lc01</plasmid>
    </source>
</reference>
<sequence length="78" mass="9345">MSEAEELKEFKQKLELKYGRLAKKRLAKLSKVAKLDKQLIDMTDKEFDQQLNNWFNHDNSKNSHSDQQLQEHNNQQPF</sequence>
<comment type="caution">
    <text evidence="2">The sequence shown here is derived from an EMBL/GenBank/DDBJ whole genome shotgun (WGS) entry which is preliminary data.</text>
</comment>
<dbReference type="RefSeq" id="WP_124215868.1">
    <property type="nucleotide sequence ID" value="NZ_CM011639.1"/>
</dbReference>
<evidence type="ECO:0000313" key="2">
    <source>
        <dbReference type="EMBL" id="RMX27003.1"/>
    </source>
</evidence>
<geneLocation type="plasmid" evidence="2">
    <name>pVP-R2lc01</name>
</geneLocation>
<organism evidence="2">
    <name type="scientific">Limosilactobacillus reuteri</name>
    <name type="common">Lactobacillus reuteri</name>
    <dbReference type="NCBI Taxonomy" id="1598"/>
    <lineage>
        <taxon>Bacteria</taxon>
        <taxon>Bacillati</taxon>
        <taxon>Bacillota</taxon>
        <taxon>Bacilli</taxon>
        <taxon>Lactobacillales</taxon>
        <taxon>Lactobacillaceae</taxon>
        <taxon>Limosilactobacillus</taxon>
    </lineage>
</organism>
<feature type="region of interest" description="Disordered" evidence="1">
    <location>
        <begin position="52"/>
        <end position="78"/>
    </location>
</feature>
<dbReference type="Proteomes" id="UP000276940">
    <property type="component" value="Plasmid pVP-R2lc01"/>
</dbReference>
<dbReference type="AlphaFoldDB" id="A0A3M6SHS3"/>
<proteinExistence type="predicted"/>
<gene>
    <name evidence="2" type="ORF">C5O77_00070</name>
</gene>
<protein>
    <submittedName>
        <fullName evidence="2">Uncharacterized protein</fullName>
    </submittedName>
</protein>
<dbReference type="EMBL" id="PTLS01000005">
    <property type="protein sequence ID" value="RMX27003.1"/>
    <property type="molecule type" value="Genomic_DNA"/>
</dbReference>
<name>A0A3M6SHS3_LIMRT</name>
<feature type="compositionally biased region" description="Polar residues" evidence="1">
    <location>
        <begin position="65"/>
        <end position="78"/>
    </location>
</feature>
<keyword evidence="2" id="KW-0614">Plasmid</keyword>
<accession>A0A3M6SHS3</accession>